<comment type="caution">
    <text evidence="3">The sequence shown here is derived from an EMBL/GenBank/DDBJ whole genome shotgun (WGS) entry which is preliminary data.</text>
</comment>
<dbReference type="Pfam" id="PF03123">
    <property type="entry name" value="CAT_RBD"/>
    <property type="match status" value="1"/>
</dbReference>
<evidence type="ECO:0000313" key="4">
    <source>
        <dbReference type="Proteomes" id="UP000632377"/>
    </source>
</evidence>
<dbReference type="EMBL" id="JAESWC010000002">
    <property type="protein sequence ID" value="MBL4935515.1"/>
    <property type="molecule type" value="Genomic_DNA"/>
</dbReference>
<dbReference type="InterPro" id="IPR004341">
    <property type="entry name" value="CAT_RNA-bd_dom"/>
</dbReference>
<dbReference type="SUPFAM" id="SSF63520">
    <property type="entry name" value="PTS-regulatory domain, PRD"/>
    <property type="match status" value="2"/>
</dbReference>
<organism evidence="3 4">
    <name type="scientific">Clostridium rhizosphaerae</name>
    <dbReference type="NCBI Taxonomy" id="2803861"/>
    <lineage>
        <taxon>Bacteria</taxon>
        <taxon>Bacillati</taxon>
        <taxon>Bacillota</taxon>
        <taxon>Clostridia</taxon>
        <taxon>Eubacteriales</taxon>
        <taxon>Clostridiaceae</taxon>
        <taxon>Clostridium</taxon>
    </lineage>
</organism>
<dbReference type="InterPro" id="IPR050661">
    <property type="entry name" value="BglG_antiterminators"/>
</dbReference>
<reference evidence="3 4" key="1">
    <citation type="submission" date="2021-01" db="EMBL/GenBank/DDBJ databases">
        <title>Genome public.</title>
        <authorList>
            <person name="Liu C."/>
            <person name="Sun Q."/>
        </authorList>
    </citation>
    <scope>NUCLEOTIDE SEQUENCE [LARGE SCALE GENOMIC DNA]</scope>
    <source>
        <strain evidence="3 4">YIM B02515</strain>
    </source>
</reference>
<dbReference type="Gene3D" id="2.30.24.10">
    <property type="entry name" value="CAT RNA-binding domain"/>
    <property type="match status" value="1"/>
</dbReference>
<evidence type="ECO:0000313" key="3">
    <source>
        <dbReference type="EMBL" id="MBL4935515.1"/>
    </source>
</evidence>
<dbReference type="SMART" id="SM01061">
    <property type="entry name" value="CAT_RBD"/>
    <property type="match status" value="1"/>
</dbReference>
<dbReference type="Gene3D" id="1.10.1790.10">
    <property type="entry name" value="PRD domain"/>
    <property type="match status" value="2"/>
</dbReference>
<accession>A0ABS1T889</accession>
<dbReference type="InterPro" id="IPR011608">
    <property type="entry name" value="PRD"/>
</dbReference>
<evidence type="ECO:0000259" key="2">
    <source>
        <dbReference type="PROSITE" id="PS51372"/>
    </source>
</evidence>
<dbReference type="InterPro" id="IPR036650">
    <property type="entry name" value="CAT_RNA-bd_dom_sf"/>
</dbReference>
<keyword evidence="4" id="KW-1185">Reference proteome</keyword>
<dbReference type="PANTHER" id="PTHR30185:SF16">
    <property type="entry name" value="PROTEIN GLCT"/>
    <property type="match status" value="1"/>
</dbReference>
<gene>
    <name evidence="3" type="ORF">JK636_07055</name>
</gene>
<sequence>MDKYKIKKVLNNNVVIAEKEKREFVLVGKAIGYKINKGSIISEDKVENIFVKKSQESTENFNKVLENVDSEIVGISEEIISICEKELKVKLSEAIHVSLPDHINFSIRRIKQGVKIENPFLHELMALYPVEYILAQKALIMINTRFNMELPEDEIGFICMHIKAAENQQEVTSALAYTKKIGEVMELISKLLKKNFDKNSLEYVRTVTHINFMIERIVSRKTVKNYLLDSIKKDLYNEYDIAIKVAMKIENLFSVKVPEDEIGFITLHLSRISET</sequence>
<keyword evidence="1" id="KW-0677">Repeat</keyword>
<evidence type="ECO:0000256" key="1">
    <source>
        <dbReference type="ARBA" id="ARBA00022737"/>
    </source>
</evidence>
<proteinExistence type="predicted"/>
<feature type="domain" description="PRD" evidence="2">
    <location>
        <begin position="67"/>
        <end position="172"/>
    </location>
</feature>
<feature type="domain" description="PRD" evidence="2">
    <location>
        <begin position="173"/>
        <end position="275"/>
    </location>
</feature>
<protein>
    <submittedName>
        <fullName evidence="3">PRD domain-containing protein</fullName>
    </submittedName>
</protein>
<dbReference type="InterPro" id="IPR036634">
    <property type="entry name" value="PRD_sf"/>
</dbReference>
<name>A0ABS1T889_9CLOT</name>
<dbReference type="PANTHER" id="PTHR30185">
    <property type="entry name" value="CRYPTIC BETA-GLUCOSIDE BGL OPERON ANTITERMINATOR"/>
    <property type="match status" value="1"/>
</dbReference>
<dbReference type="PROSITE" id="PS51372">
    <property type="entry name" value="PRD_2"/>
    <property type="match status" value="2"/>
</dbReference>
<dbReference type="SUPFAM" id="SSF50151">
    <property type="entry name" value="SacY-like RNA-binding domain"/>
    <property type="match status" value="1"/>
</dbReference>
<dbReference type="RefSeq" id="WP_202748121.1">
    <property type="nucleotide sequence ID" value="NZ_JAESWC010000002.1"/>
</dbReference>
<dbReference type="Proteomes" id="UP000632377">
    <property type="component" value="Unassembled WGS sequence"/>
</dbReference>
<dbReference type="Pfam" id="PF00874">
    <property type="entry name" value="PRD"/>
    <property type="match status" value="2"/>
</dbReference>